<keyword evidence="3" id="KW-1185">Reference proteome</keyword>
<gene>
    <name evidence="2" type="ORF">ECRASSUSDP1_LOCUS29516</name>
</gene>
<dbReference type="EMBL" id="CAMPGE010030362">
    <property type="protein sequence ID" value="CAI2387882.1"/>
    <property type="molecule type" value="Genomic_DNA"/>
</dbReference>
<feature type="region of interest" description="Disordered" evidence="1">
    <location>
        <begin position="58"/>
        <end position="77"/>
    </location>
</feature>
<dbReference type="Proteomes" id="UP001295684">
    <property type="component" value="Unassembled WGS sequence"/>
</dbReference>
<reference evidence="2" key="1">
    <citation type="submission" date="2023-07" db="EMBL/GenBank/DDBJ databases">
        <authorList>
            <consortium name="AG Swart"/>
            <person name="Singh M."/>
            <person name="Singh A."/>
            <person name="Seah K."/>
            <person name="Emmerich C."/>
        </authorList>
    </citation>
    <scope>NUCLEOTIDE SEQUENCE</scope>
    <source>
        <strain evidence="2">DP1</strain>
    </source>
</reference>
<proteinExistence type="predicted"/>
<name>A0AAD1YB30_EUPCR</name>
<accession>A0AAD1YB30</accession>
<evidence type="ECO:0000256" key="1">
    <source>
        <dbReference type="SAM" id="MobiDB-lite"/>
    </source>
</evidence>
<sequence>MSSQVPKNLPTIDTLANTSLSHYQVHEHIFAQDKQEYDQFNLKRGIIRSSGSYINEDRQSNHIKRRSNSVSKEYSKPNEPKMNKIEFKFETEMREKAEEKYRNDRIRDVKVRDMYLLDQMFSKKIPMALKRHNFKDKFGVRLSPYFSKTDVIINDKSFDKVKPTIKENPSTVKKKKLRKIHKLHKRISSESPPPTYCKEYTNKLQNSIVKKLHKRAISSVAKTGSLKSKRFQKDISKTPLKVNRTINETKLLTPIYKTALPARMEMTIDDRVQTGPRSKSTVKLRHRLINIANLCSEVKRKNKPIITLKKDFLIENKEIDRISSLMGRLEKLKGSDPRSFYLIYKSMHKNIEEQESDIFETREEFRNGIADPVHCKKNSHL</sequence>
<organism evidence="2 3">
    <name type="scientific">Euplotes crassus</name>
    <dbReference type="NCBI Taxonomy" id="5936"/>
    <lineage>
        <taxon>Eukaryota</taxon>
        <taxon>Sar</taxon>
        <taxon>Alveolata</taxon>
        <taxon>Ciliophora</taxon>
        <taxon>Intramacronucleata</taxon>
        <taxon>Spirotrichea</taxon>
        <taxon>Hypotrichia</taxon>
        <taxon>Euplotida</taxon>
        <taxon>Euplotidae</taxon>
        <taxon>Moneuplotes</taxon>
    </lineage>
</organism>
<dbReference type="AlphaFoldDB" id="A0AAD1YB30"/>
<comment type="caution">
    <text evidence="2">The sequence shown here is derived from an EMBL/GenBank/DDBJ whole genome shotgun (WGS) entry which is preliminary data.</text>
</comment>
<evidence type="ECO:0000313" key="2">
    <source>
        <dbReference type="EMBL" id="CAI2387882.1"/>
    </source>
</evidence>
<evidence type="ECO:0000313" key="3">
    <source>
        <dbReference type="Proteomes" id="UP001295684"/>
    </source>
</evidence>
<protein>
    <submittedName>
        <fullName evidence="2">Uncharacterized protein</fullName>
    </submittedName>
</protein>